<keyword evidence="2 8" id="KW-0554">One-carbon metabolism</keyword>
<dbReference type="Pfam" id="PF01268">
    <property type="entry name" value="FTHFS"/>
    <property type="match status" value="1"/>
</dbReference>
<evidence type="ECO:0000256" key="4">
    <source>
        <dbReference type="ARBA" id="ARBA00022741"/>
    </source>
</evidence>
<dbReference type="UniPathway" id="UPA00193"/>
<dbReference type="Gene3D" id="3.30.1510.10">
    <property type="entry name" value="Domain 2, N(10)-formyltetrahydrofolate synthetase"/>
    <property type="match status" value="1"/>
</dbReference>
<keyword evidence="4 8" id="KW-0547">Nucleotide-binding</keyword>
<dbReference type="InterPro" id="IPR020628">
    <property type="entry name" value="Formate_THF_ligase_CS"/>
</dbReference>
<evidence type="ECO:0000313" key="10">
    <source>
        <dbReference type="Proteomes" id="UP000004826"/>
    </source>
</evidence>
<comment type="catalytic activity">
    <reaction evidence="6 8">
        <text>(6S)-5,6,7,8-tetrahydrofolate + formate + ATP = (6R)-10-formyltetrahydrofolate + ADP + phosphate</text>
        <dbReference type="Rhea" id="RHEA:20221"/>
        <dbReference type="ChEBI" id="CHEBI:15740"/>
        <dbReference type="ChEBI" id="CHEBI:30616"/>
        <dbReference type="ChEBI" id="CHEBI:43474"/>
        <dbReference type="ChEBI" id="CHEBI:57453"/>
        <dbReference type="ChEBI" id="CHEBI:195366"/>
        <dbReference type="ChEBI" id="CHEBI:456216"/>
        <dbReference type="EC" id="6.3.4.3"/>
    </reaction>
</comment>
<dbReference type="GO" id="GO:0004329">
    <property type="term" value="F:formate-tetrahydrofolate ligase activity"/>
    <property type="evidence" value="ECO:0007669"/>
    <property type="project" value="UniProtKB-UniRule"/>
</dbReference>
<proteinExistence type="inferred from homology"/>
<dbReference type="Proteomes" id="UP000004826">
    <property type="component" value="Unassembled WGS sequence"/>
</dbReference>
<dbReference type="SUPFAM" id="SSF52540">
    <property type="entry name" value="P-loop containing nucleoside triphosphate hydrolases"/>
    <property type="match status" value="1"/>
</dbReference>
<dbReference type="GO" id="GO:0035999">
    <property type="term" value="P:tetrahydrofolate interconversion"/>
    <property type="evidence" value="ECO:0007669"/>
    <property type="project" value="UniProtKB-UniRule"/>
</dbReference>
<evidence type="ECO:0000313" key="9">
    <source>
        <dbReference type="EMBL" id="EGF18223.1"/>
    </source>
</evidence>
<dbReference type="NCBIfam" id="NF010030">
    <property type="entry name" value="PRK13505.1"/>
    <property type="match status" value="1"/>
</dbReference>
<dbReference type="Gene3D" id="3.10.410.10">
    <property type="entry name" value="Formyltetrahydrofolate synthetase, domain 3"/>
    <property type="match status" value="1"/>
</dbReference>
<dbReference type="AlphaFoldDB" id="F2CFV4"/>
<dbReference type="PROSITE" id="PS00721">
    <property type="entry name" value="FTHFS_1"/>
    <property type="match status" value="1"/>
</dbReference>
<dbReference type="FunFam" id="3.30.1510.10:FF:000001">
    <property type="entry name" value="Formate--tetrahydrofolate ligase"/>
    <property type="match status" value="1"/>
</dbReference>
<dbReference type="PROSITE" id="PS00722">
    <property type="entry name" value="FTHFS_2"/>
    <property type="match status" value="1"/>
</dbReference>
<dbReference type="Gene3D" id="3.40.50.300">
    <property type="entry name" value="P-loop containing nucleotide triphosphate hydrolases"/>
    <property type="match status" value="1"/>
</dbReference>
<evidence type="ECO:0000256" key="6">
    <source>
        <dbReference type="ARBA" id="ARBA00049033"/>
    </source>
</evidence>
<dbReference type="GO" id="GO:0005524">
    <property type="term" value="F:ATP binding"/>
    <property type="evidence" value="ECO:0007669"/>
    <property type="project" value="UniProtKB-UniRule"/>
</dbReference>
<evidence type="ECO:0000256" key="7">
    <source>
        <dbReference type="ARBA" id="ARBA00061363"/>
    </source>
</evidence>
<dbReference type="HOGENOM" id="CLU_003601_3_3_9"/>
<dbReference type="InterPro" id="IPR027417">
    <property type="entry name" value="P-loop_NTPase"/>
</dbReference>
<accession>F2CFV4</accession>
<sequence>MDFLFSRGNNMVLSDIEIANSVQMKPIKEVAKKLGIAEDALSLYGNYKAKISASQLEALKDKPDGKLILVTAISPTPAGEGKTTTSVGLVDALSAIGKKAVIALREPSLGPVFGIKGGAAGGGHAQVVPMEDINLHFTGDFHAIGVANNLLAALIDNHIHHGNALGIDSRRITWKRAVDMNDRQLRHIVDGLQGKVNGVPREDGFDITVASEVMAILCLSENITDLKNRLEKIIIGYSFEGKPITAKDLKAGGAMAAVLKDAIHPNLVQTLEHTPALIHGGPFANIAHGCNSVLATKLALKYADYAVTEAGFGADLGAEKFIDIKCRTSGLRPSAVVLVATIRALKMHGGVAKSDLAEENVQAVIDGLPNLEKHLENIQDVYGLPAVVAINKFPLDTEAELQAVYDACQKRGVDVVISDVWANGGAGGKELAEKVVELAEGDNHFQFVYNEEDSIETKLNKIVTKVYGGKGVRLTPAAKRELKQLEELGFSNYPICMAKTQYSFSDDAKKLGAPKDFVVTISQLKVSAGAGFIVALTGAIMTMPGLPKVPASEKIDVDKDGNISGLF</sequence>
<keyword evidence="3 8" id="KW-0436">Ligase</keyword>
<gene>
    <name evidence="8" type="primary">fhs</name>
    <name evidence="9" type="synonym">fhs2</name>
    <name evidence="9" type="ORF">HMPREF9391_1531</name>
</gene>
<dbReference type="PATRIC" id="fig|888818.3.peg.1492"/>
<dbReference type="HAMAP" id="MF_01543">
    <property type="entry name" value="FTHFS"/>
    <property type="match status" value="1"/>
</dbReference>
<evidence type="ECO:0000256" key="1">
    <source>
        <dbReference type="ARBA" id="ARBA00004777"/>
    </source>
</evidence>
<dbReference type="CDD" id="cd00477">
    <property type="entry name" value="FTHFS"/>
    <property type="match status" value="1"/>
</dbReference>
<dbReference type="FunFam" id="3.10.410.10:FF:000001">
    <property type="entry name" value="Putative formate--tetrahydrofolate ligase"/>
    <property type="match status" value="1"/>
</dbReference>
<keyword evidence="5 8" id="KW-0067">ATP-binding</keyword>
<dbReference type="EMBL" id="AFBE01000010">
    <property type="protein sequence ID" value="EGF18223.1"/>
    <property type="molecule type" value="Genomic_DNA"/>
</dbReference>
<comment type="caution">
    <text evidence="9">The sequence shown here is derived from an EMBL/GenBank/DDBJ whole genome shotgun (WGS) entry which is preliminary data.</text>
</comment>
<reference evidence="9 10" key="1">
    <citation type="submission" date="2011-02" db="EMBL/GenBank/DDBJ databases">
        <authorList>
            <person name="Muzny D."/>
            <person name="Qin X."/>
            <person name="Deng J."/>
            <person name="Jiang H."/>
            <person name="Liu Y."/>
            <person name="Qu J."/>
            <person name="Song X.-Z."/>
            <person name="Zhang L."/>
            <person name="Thornton R."/>
            <person name="Coyle M."/>
            <person name="Francisco L."/>
            <person name="Jackson L."/>
            <person name="Javaid M."/>
            <person name="Korchina V."/>
            <person name="Kovar C."/>
            <person name="Mata R."/>
            <person name="Mathew T."/>
            <person name="Ngo R."/>
            <person name="Nguyen L."/>
            <person name="Nguyen N."/>
            <person name="Okwuonu G."/>
            <person name="Ongeri F."/>
            <person name="Pham C."/>
            <person name="Simmons D."/>
            <person name="Wilczek-Boney K."/>
            <person name="Hale W."/>
            <person name="Jakkamsetti A."/>
            <person name="Pham P."/>
            <person name="Ruth R."/>
            <person name="San Lucas F."/>
            <person name="Warren J."/>
            <person name="Zhang J."/>
            <person name="Zhao Z."/>
            <person name="Zhou C."/>
            <person name="Zhu D."/>
            <person name="Lee S."/>
            <person name="Bess C."/>
            <person name="Blankenburg K."/>
            <person name="Forbes L."/>
            <person name="Fu Q."/>
            <person name="Gubbala S."/>
            <person name="Hirani K."/>
            <person name="Jayaseelan J.C."/>
            <person name="Lara F."/>
            <person name="Munidasa M."/>
            <person name="Palculict T."/>
            <person name="Patil S."/>
            <person name="Pu L.-L."/>
            <person name="Saada N."/>
            <person name="Tang L."/>
            <person name="Weissenberger G."/>
            <person name="Zhu Y."/>
            <person name="Hemphill L."/>
            <person name="Shang Y."/>
            <person name="Youmans B."/>
            <person name="Ayvaz T."/>
            <person name="Ross M."/>
            <person name="Santibanez J."/>
            <person name="Aqrawi P."/>
            <person name="Gross S."/>
            <person name="Joshi V."/>
            <person name="Fowler G."/>
            <person name="Nazareth L."/>
            <person name="Reid J."/>
            <person name="Worley K."/>
            <person name="Petrosino J."/>
            <person name="Highlander S."/>
            <person name="Gibbs R."/>
        </authorList>
    </citation>
    <scope>NUCLEOTIDE SEQUENCE [LARGE SCALE GENOMIC DNA]</scope>
    <source>
        <strain evidence="9 10">SK408</strain>
    </source>
</reference>
<dbReference type="InterPro" id="IPR000559">
    <property type="entry name" value="Formate_THF_ligase"/>
</dbReference>
<evidence type="ECO:0000256" key="5">
    <source>
        <dbReference type="ARBA" id="ARBA00022840"/>
    </source>
</evidence>
<comment type="pathway">
    <text evidence="1 8">One-carbon metabolism; tetrahydrofolate interconversion.</text>
</comment>
<feature type="binding site" evidence="8">
    <location>
        <begin position="76"/>
        <end position="83"/>
    </location>
    <ligand>
        <name>ATP</name>
        <dbReference type="ChEBI" id="CHEBI:30616"/>
    </ligand>
</feature>
<evidence type="ECO:0000256" key="2">
    <source>
        <dbReference type="ARBA" id="ARBA00022563"/>
    </source>
</evidence>
<organism evidence="9 10">
    <name type="scientific">Streptococcus sanguinis SK408</name>
    <dbReference type="NCBI Taxonomy" id="888818"/>
    <lineage>
        <taxon>Bacteria</taxon>
        <taxon>Bacillati</taxon>
        <taxon>Bacillota</taxon>
        <taxon>Bacilli</taxon>
        <taxon>Lactobacillales</taxon>
        <taxon>Streptococcaceae</taxon>
        <taxon>Streptococcus</taxon>
    </lineage>
</organism>
<evidence type="ECO:0000256" key="3">
    <source>
        <dbReference type="ARBA" id="ARBA00022598"/>
    </source>
</evidence>
<name>F2CFV4_STRSA</name>
<protein>
    <recommendedName>
        <fullName evidence="8">Formate--tetrahydrofolate ligase</fullName>
        <ecNumber evidence="8">6.3.4.3</ecNumber>
    </recommendedName>
    <alternativeName>
        <fullName evidence="8">Formyltetrahydrofolate synthetase</fullName>
        <shortName evidence="8">FHS</shortName>
        <shortName evidence="8">FTHFS</shortName>
    </alternativeName>
</protein>
<comment type="similarity">
    <text evidence="7 8">Belongs to the formate--tetrahydrofolate ligase family.</text>
</comment>
<evidence type="ECO:0000256" key="8">
    <source>
        <dbReference type="HAMAP-Rule" id="MF_01543"/>
    </source>
</evidence>
<dbReference type="EC" id="6.3.4.3" evidence="8"/>